<dbReference type="EMBL" id="MN739890">
    <property type="protein sequence ID" value="QHT76173.1"/>
    <property type="molecule type" value="Genomic_DNA"/>
</dbReference>
<dbReference type="Pfam" id="PF19063">
    <property type="entry name" value="DUF5759"/>
    <property type="match status" value="1"/>
</dbReference>
<dbReference type="InterPro" id="IPR043977">
    <property type="entry name" value="DUF5759"/>
</dbReference>
<accession>A0A6C0H840</accession>
<protein>
    <submittedName>
        <fullName evidence="1">Uncharacterized protein</fullName>
    </submittedName>
</protein>
<organism evidence="1">
    <name type="scientific">viral metagenome</name>
    <dbReference type="NCBI Taxonomy" id="1070528"/>
    <lineage>
        <taxon>unclassified sequences</taxon>
        <taxon>metagenomes</taxon>
        <taxon>organismal metagenomes</taxon>
    </lineage>
</organism>
<dbReference type="AlphaFoldDB" id="A0A6C0H840"/>
<sequence>MNTNTNNNSIPTIDSLYQEKSKKEQSKSDIFNIVLNKCIEKIVYTNRHTDKTFVIFEVPKILIGYPMYDMRSCLLFLIGKLSANGYLVEFIDPFYLYIDWGCAQQSKYQTGSSSKKTTIIPAQYPEKLKQRAKSILQQFPDTSKVEFVYEDTLRNSEKHKKKINK</sequence>
<reference evidence="1" key="1">
    <citation type="journal article" date="2020" name="Nature">
        <title>Giant virus diversity and host interactions through global metagenomics.</title>
        <authorList>
            <person name="Schulz F."/>
            <person name="Roux S."/>
            <person name="Paez-Espino D."/>
            <person name="Jungbluth S."/>
            <person name="Walsh D.A."/>
            <person name="Denef V.J."/>
            <person name="McMahon K.D."/>
            <person name="Konstantinidis K.T."/>
            <person name="Eloe-Fadrosh E.A."/>
            <person name="Kyrpides N.C."/>
            <person name="Woyke T."/>
        </authorList>
    </citation>
    <scope>NUCLEOTIDE SEQUENCE</scope>
    <source>
        <strain evidence="1">GVMAG-M-3300023179-73</strain>
    </source>
</reference>
<name>A0A6C0H840_9ZZZZ</name>
<proteinExistence type="predicted"/>
<evidence type="ECO:0000313" key="1">
    <source>
        <dbReference type="EMBL" id="QHT76173.1"/>
    </source>
</evidence>